<dbReference type="GO" id="GO:0000050">
    <property type="term" value="P:urea cycle"/>
    <property type="evidence" value="ECO:0007669"/>
    <property type="project" value="UniProtKB-KW"/>
</dbReference>
<evidence type="ECO:0000256" key="2">
    <source>
        <dbReference type="ARBA" id="ARBA00012168"/>
    </source>
</evidence>
<keyword evidence="8 11" id="KW-0464">Manganese</keyword>
<comment type="catalytic activity">
    <reaction evidence="9 11">
        <text>L-arginine + H2O = urea + L-ornithine</text>
        <dbReference type="Rhea" id="RHEA:20569"/>
        <dbReference type="ChEBI" id="CHEBI:15377"/>
        <dbReference type="ChEBI" id="CHEBI:16199"/>
        <dbReference type="ChEBI" id="CHEBI:32682"/>
        <dbReference type="ChEBI" id="CHEBI:46911"/>
        <dbReference type="EC" id="3.5.3.1"/>
    </reaction>
</comment>
<organism evidence="12 13">
    <name type="scientific">Caulochytrium protostelioides</name>
    <dbReference type="NCBI Taxonomy" id="1555241"/>
    <lineage>
        <taxon>Eukaryota</taxon>
        <taxon>Fungi</taxon>
        <taxon>Fungi incertae sedis</taxon>
        <taxon>Chytridiomycota</taxon>
        <taxon>Chytridiomycota incertae sedis</taxon>
        <taxon>Chytridiomycetes</taxon>
        <taxon>Caulochytriales</taxon>
        <taxon>Caulochytriaceae</taxon>
        <taxon>Caulochytrium</taxon>
    </lineage>
</organism>
<dbReference type="GO" id="GO:0005829">
    <property type="term" value="C:cytosol"/>
    <property type="evidence" value="ECO:0007669"/>
    <property type="project" value="TreeGrafter"/>
</dbReference>
<comment type="pathway">
    <text evidence="1">Nitrogen metabolism; urea cycle; L-ornithine and urea from L-arginine: step 1/1.</text>
</comment>
<dbReference type="InterPro" id="IPR023696">
    <property type="entry name" value="Ureohydrolase_dom_sf"/>
</dbReference>
<dbReference type="STRING" id="1555241.A0A4P9X9E8"/>
<dbReference type="GO" id="GO:0030145">
    <property type="term" value="F:manganese ion binding"/>
    <property type="evidence" value="ECO:0007669"/>
    <property type="project" value="TreeGrafter"/>
</dbReference>
<dbReference type="NCBIfam" id="TIGR01229">
    <property type="entry name" value="rocF_arginase"/>
    <property type="match status" value="1"/>
</dbReference>
<dbReference type="PANTHER" id="PTHR43782:SF3">
    <property type="entry name" value="ARGINASE"/>
    <property type="match status" value="1"/>
</dbReference>
<dbReference type="Pfam" id="PF00491">
    <property type="entry name" value="Arginase"/>
    <property type="match status" value="1"/>
</dbReference>
<dbReference type="PANTHER" id="PTHR43782">
    <property type="entry name" value="ARGINASE"/>
    <property type="match status" value="1"/>
</dbReference>
<protein>
    <recommendedName>
        <fullName evidence="3 11">Arginase</fullName>
        <ecNumber evidence="2 11">3.5.3.1</ecNumber>
    </recommendedName>
</protein>
<dbReference type="GO" id="GO:0004053">
    <property type="term" value="F:arginase activity"/>
    <property type="evidence" value="ECO:0007669"/>
    <property type="project" value="UniProtKB-EC"/>
</dbReference>
<dbReference type="CDD" id="cd09989">
    <property type="entry name" value="Arginase"/>
    <property type="match status" value="1"/>
</dbReference>
<evidence type="ECO:0000256" key="10">
    <source>
        <dbReference type="PROSITE-ProRule" id="PRU00742"/>
    </source>
</evidence>
<evidence type="ECO:0000256" key="1">
    <source>
        <dbReference type="ARBA" id="ARBA00005098"/>
    </source>
</evidence>
<dbReference type="InterPro" id="IPR014033">
    <property type="entry name" value="Arginase"/>
</dbReference>
<evidence type="ECO:0000256" key="5">
    <source>
        <dbReference type="ARBA" id="ARBA00022503"/>
    </source>
</evidence>
<keyword evidence="13" id="KW-1185">Reference proteome</keyword>
<reference evidence="13" key="1">
    <citation type="journal article" date="2018" name="Nat. Microbiol.">
        <title>Leveraging single-cell genomics to expand the fungal tree of life.</title>
        <authorList>
            <person name="Ahrendt S.R."/>
            <person name="Quandt C.A."/>
            <person name="Ciobanu D."/>
            <person name="Clum A."/>
            <person name="Salamov A."/>
            <person name="Andreopoulos B."/>
            <person name="Cheng J.F."/>
            <person name="Woyke T."/>
            <person name="Pelin A."/>
            <person name="Henrissat B."/>
            <person name="Reynolds N.K."/>
            <person name="Benny G.L."/>
            <person name="Smith M.E."/>
            <person name="James T.Y."/>
            <person name="Grigoriev I.V."/>
        </authorList>
    </citation>
    <scope>NUCLEOTIDE SEQUENCE [LARGE SCALE GENOMIC DNA]</scope>
    <source>
        <strain evidence="13">ATCC 52028</strain>
    </source>
</reference>
<proteinExistence type="inferred from homology"/>
<dbReference type="Gene3D" id="3.40.800.10">
    <property type="entry name" value="Ureohydrolase domain"/>
    <property type="match status" value="1"/>
</dbReference>
<dbReference type="EMBL" id="ML014157">
    <property type="protein sequence ID" value="RKP01916.1"/>
    <property type="molecule type" value="Genomic_DNA"/>
</dbReference>
<dbReference type="InterPro" id="IPR006035">
    <property type="entry name" value="Ureohydrolase"/>
</dbReference>
<dbReference type="PROSITE" id="PS51409">
    <property type="entry name" value="ARGINASE_2"/>
    <property type="match status" value="1"/>
</dbReference>
<keyword evidence="6 11" id="KW-0479">Metal-binding</keyword>
<evidence type="ECO:0000313" key="12">
    <source>
        <dbReference type="EMBL" id="RKP01916.1"/>
    </source>
</evidence>
<evidence type="ECO:0000313" key="13">
    <source>
        <dbReference type="Proteomes" id="UP000274922"/>
    </source>
</evidence>
<dbReference type="EC" id="3.5.3.1" evidence="2 11"/>
<dbReference type="GO" id="GO:0005634">
    <property type="term" value="C:nucleus"/>
    <property type="evidence" value="ECO:0007669"/>
    <property type="project" value="TreeGrafter"/>
</dbReference>
<evidence type="ECO:0000256" key="9">
    <source>
        <dbReference type="ARBA" id="ARBA00047391"/>
    </source>
</evidence>
<keyword evidence="5 11" id="KW-0056">Arginine metabolism</keyword>
<evidence type="ECO:0000256" key="7">
    <source>
        <dbReference type="ARBA" id="ARBA00022801"/>
    </source>
</evidence>
<dbReference type="PRINTS" id="PR00116">
    <property type="entry name" value="ARGINASE"/>
</dbReference>
<evidence type="ECO:0000256" key="3">
    <source>
        <dbReference type="ARBA" id="ARBA00018123"/>
    </source>
</evidence>
<dbReference type="AlphaFoldDB" id="A0A4P9X9E8"/>
<comment type="cofactor">
    <cofactor evidence="11">
        <name>Mn(2+)</name>
        <dbReference type="ChEBI" id="CHEBI:29035"/>
    </cofactor>
    <text evidence="11">Binds 2 manganese ions per subunit.</text>
</comment>
<keyword evidence="7 11" id="KW-0378">Hydrolase</keyword>
<dbReference type="FunFam" id="3.40.800.10:FF:000005">
    <property type="entry name" value="Arginase"/>
    <property type="match status" value="1"/>
</dbReference>
<keyword evidence="4" id="KW-0835">Urea cycle</keyword>
<evidence type="ECO:0000256" key="6">
    <source>
        <dbReference type="ARBA" id="ARBA00022723"/>
    </source>
</evidence>
<gene>
    <name evidence="12" type="ORF">CXG81DRAFT_18348</name>
</gene>
<dbReference type="OrthoDB" id="9992747at2759"/>
<evidence type="ECO:0000256" key="4">
    <source>
        <dbReference type="ARBA" id="ARBA00022436"/>
    </source>
</evidence>
<dbReference type="SUPFAM" id="SSF52768">
    <property type="entry name" value="Arginase/deacetylase"/>
    <property type="match status" value="1"/>
</dbReference>
<accession>A0A4P9X9E8</accession>
<evidence type="ECO:0000256" key="8">
    <source>
        <dbReference type="ARBA" id="ARBA00023211"/>
    </source>
</evidence>
<dbReference type="Proteomes" id="UP000274922">
    <property type="component" value="Unassembled WGS sequence"/>
</dbReference>
<evidence type="ECO:0000256" key="11">
    <source>
        <dbReference type="RuleBase" id="RU361159"/>
    </source>
</evidence>
<dbReference type="GO" id="GO:0010121">
    <property type="term" value="P:L-arginine catabolic process to proline via ornithine"/>
    <property type="evidence" value="ECO:0007669"/>
    <property type="project" value="UniProtKB-ARBA"/>
</dbReference>
<comment type="similarity">
    <text evidence="10 11">Belongs to the arginase family.</text>
</comment>
<sequence>MSDSHVENKFIKGPRAVGVVGAGFNGGQPRPGVEQGPTELVKYGLLDQLKTLGWDVTFDEKFPVYELKGPEETGSSGKLKNVAYVSRVTEDLANTVAAFAEKKLIPLTLGGDHSLAMGTIAGTSRVYSNLGVIWVDAHADINTPESTDSGNLHGCPVSFLMGLAGKVPGFEWLQPCLATNRLVYIGLRSVDDGEKKILRDHKIKAFSMHDVDGHGIGRVMEMALDYLGTNAPIHLSYDVDGIDPTVIAATGTPVRGGLTFREGHYICEKLYETGQLVAMDLMEVNPSLGEVITEKEQTIQVGCSLVRAAFGETLL</sequence>
<name>A0A4P9X9E8_9FUNG</name>